<feature type="domain" description="Transglutaminase-like" evidence="1">
    <location>
        <begin position="29"/>
        <end position="136"/>
    </location>
</feature>
<dbReference type="GeneID" id="95453058"/>
<keyword evidence="4" id="KW-1185">Reference proteome</keyword>
<reference evidence="2" key="3">
    <citation type="submission" date="2023-08" db="EMBL/GenBank/DDBJ databases">
        <authorList>
            <person name="Sun Q."/>
            <person name="Ohkuma M."/>
        </authorList>
    </citation>
    <scope>NUCLEOTIDE SEQUENCE</scope>
    <source>
        <strain evidence="2">JCM 4205</strain>
    </source>
</reference>
<evidence type="ECO:0000313" key="5">
    <source>
        <dbReference type="Proteomes" id="UP000642014"/>
    </source>
</evidence>
<dbReference type="EMBL" id="BMSJ01000004">
    <property type="protein sequence ID" value="GGR22775.1"/>
    <property type="molecule type" value="Genomic_DNA"/>
</dbReference>
<dbReference type="RefSeq" id="WP_152369664.1">
    <property type="nucleotide sequence ID" value="NZ_BMSJ01000004.1"/>
</dbReference>
<dbReference type="InterPro" id="IPR038765">
    <property type="entry name" value="Papain-like_cys_pep_sf"/>
</dbReference>
<reference evidence="3 4" key="2">
    <citation type="submission" date="2017-09" db="EMBL/GenBank/DDBJ databases">
        <authorList>
            <person name="Lee N."/>
            <person name="Cho B.-K."/>
        </authorList>
    </citation>
    <scope>NUCLEOTIDE SEQUENCE [LARGE SCALE GENOMIC DNA]</scope>
    <source>
        <strain evidence="3 4">ATCC 19740</strain>
    </source>
</reference>
<evidence type="ECO:0000313" key="4">
    <source>
        <dbReference type="Proteomes" id="UP000326029"/>
    </source>
</evidence>
<accession>A0AAV4KFX3</accession>
<dbReference type="Gene3D" id="3.10.620.30">
    <property type="match status" value="1"/>
</dbReference>
<gene>
    <name evidence="3" type="ORF">CP977_04670</name>
    <name evidence="2" type="ORF">GCM10010497_26150</name>
</gene>
<dbReference type="InterPro" id="IPR002931">
    <property type="entry name" value="Transglutaminase-like"/>
</dbReference>
<reference evidence="2 5" key="1">
    <citation type="journal article" date="2014" name="Int. J. Syst. Evol. Microbiol.">
        <title>Complete genome sequence of Corynebacterium casei LMG S-19264T (=DSM 44701T), isolated from a smear-ripened cheese.</title>
        <authorList>
            <consortium name="US DOE Joint Genome Institute (JGI-PGF)"/>
            <person name="Walter F."/>
            <person name="Albersmeier A."/>
            <person name="Kalinowski J."/>
            <person name="Ruckert C."/>
        </authorList>
    </citation>
    <scope>NUCLEOTIDE SEQUENCE [LARGE SCALE GENOMIC DNA]</scope>
    <source>
        <strain evidence="2 5">JCM 4205</strain>
    </source>
</reference>
<dbReference type="SUPFAM" id="SSF54001">
    <property type="entry name" value="Cysteine proteinases"/>
    <property type="match status" value="1"/>
</dbReference>
<name>A0AAV4KFX3_9ACTN</name>
<protein>
    <submittedName>
        <fullName evidence="2 3">Transglutaminase</fullName>
    </submittedName>
</protein>
<dbReference type="Proteomes" id="UP000326029">
    <property type="component" value="Chromosome"/>
</dbReference>
<organism evidence="2 5">
    <name type="scientific">Streptomyces cinereoruber</name>
    <dbReference type="NCBI Taxonomy" id="67260"/>
    <lineage>
        <taxon>Bacteria</taxon>
        <taxon>Bacillati</taxon>
        <taxon>Actinomycetota</taxon>
        <taxon>Actinomycetes</taxon>
        <taxon>Kitasatosporales</taxon>
        <taxon>Streptomycetaceae</taxon>
        <taxon>Streptomyces</taxon>
    </lineage>
</organism>
<dbReference type="PANTHER" id="PTHR33490">
    <property type="entry name" value="BLR5614 PROTEIN-RELATED"/>
    <property type="match status" value="1"/>
</dbReference>
<dbReference type="EMBL" id="CP023693">
    <property type="protein sequence ID" value="QEV31543.1"/>
    <property type="molecule type" value="Genomic_DNA"/>
</dbReference>
<dbReference type="PANTHER" id="PTHR33490:SF3">
    <property type="entry name" value="CONSERVED INTEGRAL MEMBRANE PROTEIN"/>
    <property type="match status" value="1"/>
</dbReference>
<proteinExistence type="predicted"/>
<dbReference type="Pfam" id="PF01841">
    <property type="entry name" value="Transglut_core"/>
    <property type="match status" value="1"/>
</dbReference>
<sequence length="210" mass="22698">MELIQQDPGINAYVAASEAVDHEHPVVREVADRLSAAHPGAHAYAEAAFAYVRDAIPHSMDSGDLRVTWRASDVLEQRTGICYAKTVAYAALLRARGIPAALCYQRLTDDDGSHPVVHGLTAVLLPGERAWARQDPRGNAPGVDTRFSLGPESLVRTVRPELGEVDYPQLHAEPHPAVLAALRAARDRPHLDRTLPAGLEPIGPEPVTLP</sequence>
<dbReference type="AlphaFoldDB" id="A0AAV4KFX3"/>
<dbReference type="Proteomes" id="UP000642014">
    <property type="component" value="Unassembled WGS sequence"/>
</dbReference>
<evidence type="ECO:0000259" key="1">
    <source>
        <dbReference type="Pfam" id="PF01841"/>
    </source>
</evidence>
<evidence type="ECO:0000313" key="2">
    <source>
        <dbReference type="EMBL" id="GGR22775.1"/>
    </source>
</evidence>
<evidence type="ECO:0000313" key="3">
    <source>
        <dbReference type="EMBL" id="QEV31543.1"/>
    </source>
</evidence>